<dbReference type="PANTHER" id="PTHR33481:SF1">
    <property type="entry name" value="ENDONUCLEASE_EXONUCLEASE_PHOSPHATASE DOMAIN-CONTAINING PROTEIN-RELATED"/>
    <property type="match status" value="1"/>
</dbReference>
<dbReference type="InParanoid" id="Q2HHX0"/>
<evidence type="ECO:0000313" key="6">
    <source>
        <dbReference type="Proteomes" id="UP000001056"/>
    </source>
</evidence>
<evidence type="ECO:0000256" key="2">
    <source>
        <dbReference type="ARBA" id="ARBA00023128"/>
    </source>
</evidence>
<dbReference type="OMA" id="HETTEKC"/>
<dbReference type="OrthoDB" id="4842715at2759"/>
<reference evidence="6" key="1">
    <citation type="journal article" date="2015" name="Genome Announc.">
        <title>Draft genome sequence of the cellulolytic fungus Chaetomium globosum.</title>
        <authorList>
            <person name="Cuomo C.A."/>
            <person name="Untereiner W.A."/>
            <person name="Ma L.-J."/>
            <person name="Grabherr M."/>
            <person name="Birren B.W."/>
        </authorList>
    </citation>
    <scope>NUCLEOTIDE SEQUENCE [LARGE SCALE GENOMIC DNA]</scope>
    <source>
        <strain evidence="6">ATCC 6205 / CBS 148.51 / DSM 1962 / NBRC 6347 / NRRL 1970</strain>
    </source>
</reference>
<keyword evidence="6" id="KW-1185">Reference proteome</keyword>
<organism evidence="5 6">
    <name type="scientific">Chaetomium globosum (strain ATCC 6205 / CBS 148.51 / DSM 1962 / NBRC 6347 / NRRL 1970)</name>
    <name type="common">Soil fungus</name>
    <dbReference type="NCBI Taxonomy" id="306901"/>
    <lineage>
        <taxon>Eukaryota</taxon>
        <taxon>Fungi</taxon>
        <taxon>Dikarya</taxon>
        <taxon>Ascomycota</taxon>
        <taxon>Pezizomycotina</taxon>
        <taxon>Sordariomycetes</taxon>
        <taxon>Sordariomycetidae</taxon>
        <taxon>Sordariales</taxon>
        <taxon>Chaetomiaceae</taxon>
        <taxon>Chaetomium</taxon>
    </lineage>
</organism>
<dbReference type="PROSITE" id="PS50878">
    <property type="entry name" value="RT_POL"/>
    <property type="match status" value="1"/>
</dbReference>
<evidence type="ECO:0000313" key="5">
    <source>
        <dbReference type="EMBL" id="EAQ91949.1"/>
    </source>
</evidence>
<dbReference type="EMBL" id="CH408029">
    <property type="protein sequence ID" value="EAQ91949.1"/>
    <property type="molecule type" value="Genomic_DNA"/>
</dbReference>
<dbReference type="InterPro" id="IPR043502">
    <property type="entry name" value="DNA/RNA_pol_sf"/>
</dbReference>
<dbReference type="HOGENOM" id="CLU_000680_23_6_1"/>
<dbReference type="GO" id="GO:0005739">
    <property type="term" value="C:mitochondrion"/>
    <property type="evidence" value="ECO:0007669"/>
    <property type="project" value="UniProtKB-SubCell"/>
</dbReference>
<evidence type="ECO:0000259" key="4">
    <source>
        <dbReference type="PROSITE" id="PS50878"/>
    </source>
</evidence>
<comment type="subcellular location">
    <subcellularLocation>
        <location evidence="1">Mitochondrion</location>
    </subcellularLocation>
</comment>
<dbReference type="VEuPathDB" id="FungiDB:CHGG_00184"/>
<dbReference type="SUPFAM" id="SSF56672">
    <property type="entry name" value="DNA/RNA polymerases"/>
    <property type="match status" value="1"/>
</dbReference>
<proteinExistence type="predicted"/>
<feature type="domain" description="Reverse transcriptase" evidence="4">
    <location>
        <begin position="86"/>
        <end position="333"/>
    </location>
</feature>
<dbReference type="PANTHER" id="PTHR33481">
    <property type="entry name" value="REVERSE TRANSCRIPTASE"/>
    <property type="match status" value="1"/>
</dbReference>
<dbReference type="InterPro" id="IPR000477">
    <property type="entry name" value="RT_dom"/>
</dbReference>
<dbReference type="AlphaFoldDB" id="Q2HHX0"/>
<dbReference type="Proteomes" id="UP000001056">
    <property type="component" value="Unassembled WGS sequence"/>
</dbReference>
<evidence type="ECO:0000256" key="3">
    <source>
        <dbReference type="SAM" id="MobiDB-lite"/>
    </source>
</evidence>
<name>Q2HHX0_CHAGB</name>
<protein>
    <recommendedName>
        <fullName evidence="4">Reverse transcriptase domain-containing protein</fullName>
    </recommendedName>
</protein>
<feature type="region of interest" description="Disordered" evidence="3">
    <location>
        <begin position="462"/>
        <end position="498"/>
    </location>
</feature>
<sequence>MTRRPGLAERFFPDPPANLADVEDQAFLGSWNPGFDVSPAVTPTEVAKAIGGSSPWKAPGEDLLPMGLLKACGTPLAEVLAVLATRCLDLGWFPNRFKRAKTVVLPKPGKAPPVYQTPGGYRPIALLPTLGKVVESVVARKVTQAAEVNGLLPDEQTGNRAHNSTELAVRLVVAQVQEAWRQKAAASLLQLEISGAFDTVNHTRLLATLREMGYPRWLILWKKDWLTGREATLLLDSKTAVPTAIRAGVPQGSPLSPVLFILYISSLYKQLQDEHPHLAITWFADDTNLLVFGRNPEANVRQLEAAGRHQPRQTEGVYQVPVEKKLRTQSYALSRLTASTWGLGPAKAREVYTKCIRSALAYGASSFHIPTDVGGEPVKKGITKALGKAQNKSLRIVAGAFKSTPIRNLETETWVPPLDLYLNKRLADFENRLQQPDLDDGQGGKTAGSVVLTACRMIQQRLSSRRGNRQPTANLGTSRAYGGGESCGHGHALDGGNR</sequence>
<gene>
    <name evidence="5" type="ORF">CHGG_00184</name>
</gene>
<dbReference type="RefSeq" id="XP_001219405.1">
    <property type="nucleotide sequence ID" value="XM_001219404.1"/>
</dbReference>
<evidence type="ECO:0000256" key="1">
    <source>
        <dbReference type="ARBA" id="ARBA00004173"/>
    </source>
</evidence>
<dbReference type="Pfam" id="PF00078">
    <property type="entry name" value="RVT_1"/>
    <property type="match status" value="1"/>
</dbReference>
<accession>Q2HHX0</accession>
<dbReference type="GeneID" id="4386622"/>
<keyword evidence="2" id="KW-0496">Mitochondrion</keyword>
<dbReference type="CDD" id="cd01650">
    <property type="entry name" value="RT_nLTR_like"/>
    <property type="match status" value="1"/>
</dbReference>
<dbReference type="eggNOG" id="KOG1075">
    <property type="taxonomic scope" value="Eukaryota"/>
</dbReference>